<accession>A0ABP8N9A4</accession>
<evidence type="ECO:0000313" key="2">
    <source>
        <dbReference type="Proteomes" id="UP001500067"/>
    </source>
</evidence>
<dbReference type="RefSeq" id="WP_345078884.1">
    <property type="nucleotide sequence ID" value="NZ_BAABFA010000007.1"/>
</dbReference>
<name>A0ABP8N9A4_9BACT</name>
<evidence type="ECO:0000313" key="1">
    <source>
        <dbReference type="EMBL" id="GAA4462072.1"/>
    </source>
</evidence>
<dbReference type="Gene3D" id="2.180.10.10">
    <property type="entry name" value="RHS repeat-associated core"/>
    <property type="match status" value="2"/>
</dbReference>
<dbReference type="EMBL" id="BAABFA010000007">
    <property type="protein sequence ID" value="GAA4462072.1"/>
    <property type="molecule type" value="Genomic_DNA"/>
</dbReference>
<gene>
    <name evidence="1" type="ORF">GCM10023093_07930</name>
</gene>
<evidence type="ECO:0008006" key="3">
    <source>
        <dbReference type="Google" id="ProtNLM"/>
    </source>
</evidence>
<reference evidence="2" key="1">
    <citation type="journal article" date="2019" name="Int. J. Syst. Evol. Microbiol.">
        <title>The Global Catalogue of Microorganisms (GCM) 10K type strain sequencing project: providing services to taxonomists for standard genome sequencing and annotation.</title>
        <authorList>
            <consortium name="The Broad Institute Genomics Platform"/>
            <consortium name="The Broad Institute Genome Sequencing Center for Infectious Disease"/>
            <person name="Wu L."/>
            <person name="Ma J."/>
        </authorList>
    </citation>
    <scope>NUCLEOTIDE SEQUENCE [LARGE SCALE GENOMIC DNA]</scope>
    <source>
        <strain evidence="2">JCM 32105</strain>
    </source>
</reference>
<keyword evidence="2" id="KW-1185">Reference proteome</keyword>
<proteinExistence type="predicted"/>
<comment type="caution">
    <text evidence="1">The sequence shown here is derived from an EMBL/GenBank/DDBJ whole genome shotgun (WGS) entry which is preliminary data.</text>
</comment>
<protein>
    <recommendedName>
        <fullName evidence="3">RHS repeat-associated core domain-containing protein</fullName>
    </recommendedName>
</protein>
<dbReference type="Proteomes" id="UP001500067">
    <property type="component" value="Unassembled WGS sequence"/>
</dbReference>
<sequence>MKLTPPIRTWLLIASLLVCYRGLCFADAIGNLSANLESGQDTIVWNLYNKVVGFINNTDTSLVTYQYDAAGNRVAKHYSKIGSLPKVRHDEYYIRDAGGNILATYKGSGTSRNPGFYHDFALASHDIYGSSRLGQKQYYGQEIGMTVDGTVIPTGVYDTVRLFARVPWYSLECQDVITIDSTNPYGNSDKLWRYAKHGTGQNEYEVPDHLGNVLATLSDKRKGSEFTPVSGWLTTGVDALIDAWAPIVPSAHDHYPFGQYIPGRYTVDTATHCFTTTYSGMGNVLVYRGYDLAFTSFGGAFVGIVGATSGIGGGLTGYHIYSTGAGMGGEIDLAVSSYCDNVQTAVNSMINLHDITVTDVSTGSAIGPTLSMASGIPTVITVNITSTPHSGNIHLKIECTNPGGGDVELVSIRAQQDTVVPRNIVSTVCNNDGYRYGYNGQMKENEVAGVGNHYSALYWEYDPRIGRRWNKDDWNGNPSISTYSTFSGNPISRNDPLGNIDDWVEKKDGNIVWDKDATSQATTKPGEKYLGKAVVDFKGSRDEKLGEGENLFGKGAKLADVTVYGPKGENDIQYYKGLSMTSDFKTFGAIDDGDYTVSYRNPGKSGALKSNWAINNTGPVNTLDGVNPSPIHPYSATQKDGVYIHTSNRNGWAGKTYYKDGPLKGKLKGGVTTGCLIITPTQYDIKGNVKSIGWNEFNQQLNGVKQFHLQVNGRSK</sequence>
<organism evidence="1 2">
    <name type="scientific">Nemorincola caseinilytica</name>
    <dbReference type="NCBI Taxonomy" id="2054315"/>
    <lineage>
        <taxon>Bacteria</taxon>
        <taxon>Pseudomonadati</taxon>
        <taxon>Bacteroidota</taxon>
        <taxon>Chitinophagia</taxon>
        <taxon>Chitinophagales</taxon>
        <taxon>Chitinophagaceae</taxon>
        <taxon>Nemorincola</taxon>
    </lineage>
</organism>